<dbReference type="Gene3D" id="3.40.50.300">
    <property type="entry name" value="P-loop containing nucleotide triphosphate hydrolases"/>
    <property type="match status" value="1"/>
</dbReference>
<evidence type="ECO:0000256" key="2">
    <source>
        <dbReference type="ARBA" id="ARBA00022448"/>
    </source>
</evidence>
<organism evidence="7 8">
    <name type="scientific">Brachybacterium sacelli</name>
    <dbReference type="NCBI Taxonomy" id="173364"/>
    <lineage>
        <taxon>Bacteria</taxon>
        <taxon>Bacillati</taxon>
        <taxon>Actinomycetota</taxon>
        <taxon>Actinomycetes</taxon>
        <taxon>Micrococcales</taxon>
        <taxon>Dermabacteraceae</taxon>
        <taxon>Brachybacterium</taxon>
    </lineage>
</organism>
<dbReference type="InterPro" id="IPR003439">
    <property type="entry name" value="ABC_transporter-like_ATP-bd"/>
</dbReference>
<dbReference type="Proteomes" id="UP001519290">
    <property type="component" value="Unassembled WGS sequence"/>
</dbReference>
<keyword evidence="5" id="KW-0046">Antibiotic resistance</keyword>
<dbReference type="GO" id="GO:0005524">
    <property type="term" value="F:ATP binding"/>
    <property type="evidence" value="ECO:0007669"/>
    <property type="project" value="UniProtKB-KW"/>
</dbReference>
<name>A0ABS4WX87_9MICO</name>
<evidence type="ECO:0000256" key="4">
    <source>
        <dbReference type="ARBA" id="ARBA00022840"/>
    </source>
</evidence>
<keyword evidence="2" id="KW-0813">Transport</keyword>
<dbReference type="PANTHER" id="PTHR42711:SF4">
    <property type="entry name" value="ABC TRANSPORTER RELATED"/>
    <property type="match status" value="1"/>
</dbReference>
<dbReference type="PANTHER" id="PTHR42711">
    <property type="entry name" value="ABC TRANSPORTER ATP-BINDING PROTEIN"/>
    <property type="match status" value="1"/>
</dbReference>
<dbReference type="EMBL" id="JAGIOD010000001">
    <property type="protein sequence ID" value="MBP2380711.1"/>
    <property type="molecule type" value="Genomic_DNA"/>
</dbReference>
<reference evidence="7 8" key="1">
    <citation type="submission" date="2021-03" db="EMBL/GenBank/DDBJ databases">
        <title>Sequencing the genomes of 1000 actinobacteria strains.</title>
        <authorList>
            <person name="Klenk H.-P."/>
        </authorList>
    </citation>
    <scope>NUCLEOTIDE SEQUENCE [LARGE SCALE GENOMIC DNA]</scope>
    <source>
        <strain evidence="7 8">DSM 14566</strain>
    </source>
</reference>
<keyword evidence="3" id="KW-0547">Nucleotide-binding</keyword>
<accession>A0ABS4WX87</accession>
<dbReference type="SUPFAM" id="SSF52540">
    <property type="entry name" value="P-loop containing nucleoside triphosphate hydrolases"/>
    <property type="match status" value="1"/>
</dbReference>
<evidence type="ECO:0000259" key="6">
    <source>
        <dbReference type="PROSITE" id="PS50893"/>
    </source>
</evidence>
<evidence type="ECO:0000256" key="1">
    <source>
        <dbReference type="ARBA" id="ARBA00004202"/>
    </source>
</evidence>
<protein>
    <submittedName>
        <fullName evidence="7">ABC-2 type transport system ATP-binding protein</fullName>
    </submittedName>
</protein>
<proteinExistence type="predicted"/>
<feature type="domain" description="ABC transporter" evidence="6">
    <location>
        <begin position="14"/>
        <end position="267"/>
    </location>
</feature>
<dbReference type="SMART" id="SM00382">
    <property type="entry name" value="AAA"/>
    <property type="match status" value="1"/>
</dbReference>
<evidence type="ECO:0000313" key="8">
    <source>
        <dbReference type="Proteomes" id="UP001519290"/>
    </source>
</evidence>
<dbReference type="InterPro" id="IPR003593">
    <property type="entry name" value="AAA+_ATPase"/>
</dbReference>
<dbReference type="RefSeq" id="WP_209899058.1">
    <property type="nucleotide sequence ID" value="NZ_BAAAJW010000029.1"/>
</dbReference>
<keyword evidence="4 7" id="KW-0067">ATP-binding</keyword>
<evidence type="ECO:0000256" key="5">
    <source>
        <dbReference type="ARBA" id="ARBA00023251"/>
    </source>
</evidence>
<comment type="subcellular location">
    <subcellularLocation>
        <location evidence="1">Cell membrane</location>
        <topology evidence="1">Peripheral membrane protein</topology>
    </subcellularLocation>
</comment>
<evidence type="ECO:0000256" key="3">
    <source>
        <dbReference type="ARBA" id="ARBA00022741"/>
    </source>
</evidence>
<sequence length="342" mass="37185">MPPARHPVTSEPVIRAESLSKSYRRHHQDPGIHGALRAFAHRRTEERLALAPLDLEVAPGEFVGLLGPNGAGKTTVVKLCCGLVRPTAGTVSVLGHEPARRRAEFLQSIAVVFGQKSMLWWDVPTVDSMLVHKAMYALDGPTYRRRVGELTEVLSLSEVLDVPVRRLSLGERMRCELALSLLHSPRLLFADEPTIGLDVTAKQALRGMLARTNEALGTTVVLTSHDMDDVEALCRRILLVSGGHLTFDGDVAGLRARIAPRRLIRAVVENPLRPEDLPAGARLLDPRTIGLEASEEELEDAVASVLALGGLRDLSVQEVDLEAVMARAYSEQAGAGAERGQR</sequence>
<evidence type="ECO:0000313" key="7">
    <source>
        <dbReference type="EMBL" id="MBP2380711.1"/>
    </source>
</evidence>
<comment type="caution">
    <text evidence="7">The sequence shown here is derived from an EMBL/GenBank/DDBJ whole genome shotgun (WGS) entry which is preliminary data.</text>
</comment>
<gene>
    <name evidence="7" type="ORF">JOF43_000668</name>
</gene>
<dbReference type="InterPro" id="IPR050763">
    <property type="entry name" value="ABC_transporter_ATP-binding"/>
</dbReference>
<dbReference type="Pfam" id="PF00005">
    <property type="entry name" value="ABC_tran"/>
    <property type="match status" value="1"/>
</dbReference>
<keyword evidence="8" id="KW-1185">Reference proteome</keyword>
<dbReference type="InterPro" id="IPR027417">
    <property type="entry name" value="P-loop_NTPase"/>
</dbReference>
<dbReference type="PROSITE" id="PS50893">
    <property type="entry name" value="ABC_TRANSPORTER_2"/>
    <property type="match status" value="1"/>
</dbReference>